<evidence type="ECO:0000313" key="6">
    <source>
        <dbReference type="Proteomes" id="UP000185999"/>
    </source>
</evidence>
<gene>
    <name evidence="5" type="ORF">SAMN05421760_10450</name>
</gene>
<organism evidence="5 6">
    <name type="scientific">Neptunomonas antarctica</name>
    <dbReference type="NCBI Taxonomy" id="619304"/>
    <lineage>
        <taxon>Bacteria</taxon>
        <taxon>Pseudomonadati</taxon>
        <taxon>Pseudomonadota</taxon>
        <taxon>Gammaproteobacteria</taxon>
        <taxon>Oceanospirillales</taxon>
        <taxon>Oceanospirillaceae</taxon>
        <taxon>Neptunomonas</taxon>
    </lineage>
</organism>
<dbReference type="PRINTS" id="PR00032">
    <property type="entry name" value="HTHARAC"/>
</dbReference>
<protein>
    <submittedName>
        <fullName evidence="5">AraC-type DNA-binding protein</fullName>
    </submittedName>
</protein>
<dbReference type="PROSITE" id="PS01124">
    <property type="entry name" value="HTH_ARAC_FAMILY_2"/>
    <property type="match status" value="1"/>
</dbReference>
<dbReference type="Pfam" id="PF12833">
    <property type="entry name" value="HTH_18"/>
    <property type="match status" value="1"/>
</dbReference>
<keyword evidence="2 5" id="KW-0238">DNA-binding</keyword>
<evidence type="ECO:0000313" key="5">
    <source>
        <dbReference type="EMBL" id="SIS73517.1"/>
    </source>
</evidence>
<dbReference type="GO" id="GO:0005829">
    <property type="term" value="C:cytosol"/>
    <property type="evidence" value="ECO:0007669"/>
    <property type="project" value="TreeGrafter"/>
</dbReference>
<dbReference type="Pfam" id="PF12625">
    <property type="entry name" value="Arabinose_bd"/>
    <property type="match status" value="1"/>
</dbReference>
<evidence type="ECO:0000256" key="1">
    <source>
        <dbReference type="ARBA" id="ARBA00023015"/>
    </source>
</evidence>
<dbReference type="Gene3D" id="1.10.10.60">
    <property type="entry name" value="Homeodomain-like"/>
    <property type="match status" value="1"/>
</dbReference>
<dbReference type="InterPro" id="IPR018060">
    <property type="entry name" value="HTH_AraC"/>
</dbReference>
<dbReference type="RefSeq" id="WP_054341627.1">
    <property type="nucleotide sequence ID" value="NZ_FTOE01000004.1"/>
</dbReference>
<dbReference type="PANTHER" id="PTHR47894:SF1">
    <property type="entry name" value="HTH-TYPE TRANSCRIPTIONAL REGULATOR VQSM"/>
    <property type="match status" value="1"/>
</dbReference>
<dbReference type="SMART" id="SM00342">
    <property type="entry name" value="HTH_ARAC"/>
    <property type="match status" value="1"/>
</dbReference>
<dbReference type="EMBL" id="FTOE01000004">
    <property type="protein sequence ID" value="SIS73517.1"/>
    <property type="molecule type" value="Genomic_DNA"/>
</dbReference>
<dbReference type="OrthoDB" id="5582699at2"/>
<dbReference type="InterPro" id="IPR032687">
    <property type="entry name" value="AraC-type_N"/>
</dbReference>
<dbReference type="SUPFAM" id="SSF46689">
    <property type="entry name" value="Homeodomain-like"/>
    <property type="match status" value="1"/>
</dbReference>
<name>A0A1N7LI83_9GAMM</name>
<dbReference type="Proteomes" id="UP000185999">
    <property type="component" value="Unassembled WGS sequence"/>
</dbReference>
<dbReference type="GO" id="GO:0003700">
    <property type="term" value="F:DNA-binding transcription factor activity"/>
    <property type="evidence" value="ECO:0007669"/>
    <property type="project" value="InterPro"/>
</dbReference>
<evidence type="ECO:0000256" key="2">
    <source>
        <dbReference type="ARBA" id="ARBA00023125"/>
    </source>
</evidence>
<evidence type="ECO:0000259" key="4">
    <source>
        <dbReference type="PROSITE" id="PS01124"/>
    </source>
</evidence>
<dbReference type="STRING" id="619304.SAMN05421760_10450"/>
<keyword evidence="1" id="KW-0805">Transcription regulation</keyword>
<dbReference type="AlphaFoldDB" id="A0A1N7LI83"/>
<accession>A0A1N7LI83</accession>
<dbReference type="GO" id="GO:0000976">
    <property type="term" value="F:transcription cis-regulatory region binding"/>
    <property type="evidence" value="ECO:0007669"/>
    <property type="project" value="TreeGrafter"/>
</dbReference>
<keyword evidence="6" id="KW-1185">Reference proteome</keyword>
<dbReference type="PANTHER" id="PTHR47894">
    <property type="entry name" value="HTH-TYPE TRANSCRIPTIONAL REGULATOR GADX"/>
    <property type="match status" value="1"/>
</dbReference>
<keyword evidence="3" id="KW-0804">Transcription</keyword>
<reference evidence="6" key="1">
    <citation type="submission" date="2017-01" db="EMBL/GenBank/DDBJ databases">
        <authorList>
            <person name="Varghese N."/>
            <person name="Submissions S."/>
        </authorList>
    </citation>
    <scope>NUCLEOTIDE SEQUENCE [LARGE SCALE GENOMIC DNA]</scope>
    <source>
        <strain evidence="6">DSM 22306</strain>
    </source>
</reference>
<dbReference type="InterPro" id="IPR020449">
    <property type="entry name" value="Tscrpt_reg_AraC-type_HTH"/>
</dbReference>
<dbReference type="InterPro" id="IPR009057">
    <property type="entry name" value="Homeodomain-like_sf"/>
</dbReference>
<sequence>MSVITASAKLLEPVLQLAQHYRLEPSQIFNSAALSHADFTKPGARFPATHFNDVLHTLAEAADNPRIALNLGEATQPRILGSIGFMMSTAPTLGKAYQTLIDYLPLLFEGAVLQMEQTVEGTLLTLELNEPNLQPIEYFLACLVNWPRWLTGQQIPASVVYLSFPEPENIQTYQRFFAAEVQFDAPRNQLLLASDYLTLSCIDANPEMHQLHREFADSLLSKSNQQSALVAQTRNLIRRQLSEGGGTVRREQIADTLGLSLRTLQRKLGVLGTNFQDVYDHTRREVGLQLIQRGQLSFGEIAFQLGFSNQSAFQKAFKRWMGVAPSAYRQQIKPVVFSDPVTLPDLKQPSNAWLAGDNATQLIEQKIGSLNSFSLELLECAALLCSKTSSDISSNKSTHVSSESGHQFDLTELSLVTDNPVARVAIHLWSAEESGLIATAIKKSSVTVTAINHDIKDDQAGYFFTDTAVLNALNQRMSDAEKTQRHTLIGLAMLRTLPLKTLPLKTLAHPLSVSKAPLVQTTIAQPTLIHTILTQPTLAEITPALFHLNLALSLADAEEASSLLASINLSIHSYLKTNLHLLNMMAADQAEQQHDYQSADVFLTEAGRHLNDSELSLKTDLLLHRVRVLLFEGDIETADQCLQQLVTFDMSIQDAINTALMKARVYQQRGMYAQSLDCLLDSWATLDQPLPDDETKQLSQLLVQLTDISKDFTAISLVNMAEMTDSEHLLRLRLLEQISLIARQQSQPLLAACAIGRMTELSLQNGLSPLTAFAFVSYAWVSSWFSADYALARTFSAQGMQLACQLDGITHTDNLSAKTPQGDSAISATLLQSSQVQHWFAPLDSAVKQLVQVDKLATEHSQWLIQSECRLLKHQLLFLSPTPLGEQLLLCREDHQQMLEQTPFHAERLQDSTLILLEQLRGEHLFPTQVNYSNGWQAVSTIIGALLLDQQPIWPELYLWEALLENELAGYFCVSEALFCTAMMRLIHAQQQHVIGRFRRIEIDQIESRMELWAHHCPDNFKGQLVLLQAEKSRLLEHEQRAIKSTYQAPDLLFEEAIQLAEKNDFGYHKALCYERYSDYLVTKKQLSLARFCLNEACSLYQHWGASAKVKQLEHRQVLLAK</sequence>
<feature type="domain" description="HTH araC/xylS-type" evidence="4">
    <location>
        <begin position="231"/>
        <end position="331"/>
    </location>
</feature>
<evidence type="ECO:0000256" key="3">
    <source>
        <dbReference type="ARBA" id="ARBA00023163"/>
    </source>
</evidence>
<proteinExistence type="predicted"/>